<evidence type="ECO:0000256" key="1">
    <source>
        <dbReference type="SAM" id="MobiDB-lite"/>
    </source>
</evidence>
<feature type="compositionally biased region" description="Polar residues" evidence="1">
    <location>
        <begin position="123"/>
        <end position="181"/>
    </location>
</feature>
<organism evidence="3 4">
    <name type="scientific">Trypanosoma vivax (strain Y486)</name>
    <dbReference type="NCBI Taxonomy" id="1055687"/>
    <lineage>
        <taxon>Eukaryota</taxon>
        <taxon>Discoba</taxon>
        <taxon>Euglenozoa</taxon>
        <taxon>Kinetoplastea</taxon>
        <taxon>Metakinetoplastina</taxon>
        <taxon>Trypanosomatida</taxon>
        <taxon>Trypanosomatidae</taxon>
        <taxon>Trypanosoma</taxon>
        <taxon>Duttonella</taxon>
    </lineage>
</organism>
<sequence>MLFLLFLFLGTLGAQAEAKQAVCNFKRGEGLNCNITECLGEQYYTYDTRDNVTCICEDHRQAANYMIEFHGISTGDTCFLTASEDAISCREKKGQNCIEKCNGAQSGKIVLHLECSCKRTEDTQTQDNKAEGAQNQGKKAEGAQNQGKKAEGAQNQGKKAEGAQNQGKKAEGTQNQGNGNSEKPGPHESTGTQNSDQLGEPSGTENGTGVSSAPGGIAEQSTQFEKMKGGVSAAVRNSQEVAYLYPLLPFIAAMPRHN</sequence>
<feature type="region of interest" description="Disordered" evidence="1">
    <location>
        <begin position="122"/>
        <end position="226"/>
    </location>
</feature>
<protein>
    <submittedName>
        <fullName evidence="3">Uncharacterized protein</fullName>
    </submittedName>
</protein>
<dbReference type="Proteomes" id="UP000009027">
    <property type="component" value="Unassembled WGS sequence"/>
</dbReference>
<accession>F9WRT4</accession>
<dbReference type="VEuPathDB" id="TriTrypDB:TvY486_0030430"/>
<evidence type="ECO:0000256" key="2">
    <source>
        <dbReference type="SAM" id="SignalP"/>
    </source>
</evidence>
<dbReference type="AlphaFoldDB" id="F9WRT4"/>
<evidence type="ECO:0000313" key="4">
    <source>
        <dbReference type="Proteomes" id="UP000009027"/>
    </source>
</evidence>
<keyword evidence="4" id="KW-1185">Reference proteome</keyword>
<keyword evidence="2" id="KW-0732">Signal</keyword>
<dbReference type="EMBL" id="CAEX01005183">
    <property type="protein sequence ID" value="CCD20268.1"/>
    <property type="molecule type" value="Genomic_DNA"/>
</dbReference>
<reference evidence="3 4" key="1">
    <citation type="journal article" date="2012" name="Proc. Natl. Acad. Sci. U.S.A.">
        <title>Antigenic diversity is generated by distinct evolutionary mechanisms in African trypanosome species.</title>
        <authorList>
            <person name="Jackson A.P."/>
            <person name="Berry A."/>
            <person name="Aslett M."/>
            <person name="Allison H.C."/>
            <person name="Burton P."/>
            <person name="Vavrova-Anderson J."/>
            <person name="Brown R."/>
            <person name="Browne H."/>
            <person name="Corton N."/>
            <person name="Hauser H."/>
            <person name="Gamble J."/>
            <person name="Gilderthorp R."/>
            <person name="Marcello L."/>
            <person name="McQuillan J."/>
            <person name="Otto T.D."/>
            <person name="Quail M.A."/>
            <person name="Sanders M.J."/>
            <person name="van Tonder A."/>
            <person name="Ginger M.L."/>
            <person name="Field M.C."/>
            <person name="Barry J.D."/>
            <person name="Hertz-Fowler C."/>
            <person name="Berriman M."/>
        </authorList>
    </citation>
    <scope>NUCLEOTIDE SEQUENCE</scope>
    <source>
        <strain evidence="3 4">Y486</strain>
    </source>
</reference>
<proteinExistence type="predicted"/>
<feature type="chain" id="PRO_5003395028" evidence="2">
    <location>
        <begin position="17"/>
        <end position="258"/>
    </location>
</feature>
<gene>
    <name evidence="3" type="ORF">TvY486_0030430</name>
</gene>
<feature type="compositionally biased region" description="Polar residues" evidence="1">
    <location>
        <begin position="189"/>
        <end position="211"/>
    </location>
</feature>
<evidence type="ECO:0000313" key="3">
    <source>
        <dbReference type="EMBL" id="CCD20268.1"/>
    </source>
</evidence>
<feature type="signal peptide" evidence="2">
    <location>
        <begin position="1"/>
        <end position="16"/>
    </location>
</feature>
<name>F9WRT4_TRYVY</name>